<evidence type="ECO:0000313" key="2">
    <source>
        <dbReference type="Proteomes" id="UP001219525"/>
    </source>
</evidence>
<reference evidence="1" key="1">
    <citation type="submission" date="2023-03" db="EMBL/GenBank/DDBJ databases">
        <title>Massive genome expansion in bonnet fungi (Mycena s.s.) driven by repeated elements and novel gene families across ecological guilds.</title>
        <authorList>
            <consortium name="Lawrence Berkeley National Laboratory"/>
            <person name="Harder C.B."/>
            <person name="Miyauchi S."/>
            <person name="Viragh M."/>
            <person name="Kuo A."/>
            <person name="Thoen E."/>
            <person name="Andreopoulos B."/>
            <person name="Lu D."/>
            <person name="Skrede I."/>
            <person name="Drula E."/>
            <person name="Henrissat B."/>
            <person name="Morin E."/>
            <person name="Kohler A."/>
            <person name="Barry K."/>
            <person name="LaButti K."/>
            <person name="Morin E."/>
            <person name="Salamov A."/>
            <person name="Lipzen A."/>
            <person name="Mereny Z."/>
            <person name="Hegedus B."/>
            <person name="Baldrian P."/>
            <person name="Stursova M."/>
            <person name="Weitz H."/>
            <person name="Taylor A."/>
            <person name="Grigoriev I.V."/>
            <person name="Nagy L.G."/>
            <person name="Martin F."/>
            <person name="Kauserud H."/>
        </authorList>
    </citation>
    <scope>NUCLEOTIDE SEQUENCE</scope>
    <source>
        <strain evidence="1">9144</strain>
    </source>
</reference>
<dbReference type="Proteomes" id="UP001219525">
    <property type="component" value="Unassembled WGS sequence"/>
</dbReference>
<sequence>MHVASQQMGFNFPLAEKFWIRPTRCDDIVHMEALRGDSALRSVLRTHSTRTCGPASLRISTTLSAAAARTQDEIGTATDVSDGCQGGGGTADLACNLNREKVLHGRCDNRTLSGSFCAGVMRVEWCIERWRINADGLMLLLHGRDCVGNVNCQCGGHAPALIWQPITGTAATAGDAIRYSIPPPFSDHRVTDTEFDIIDGVLMPVHAGIGTVHVCYVRARAAVLVILNSSWPPGALAVIPLATQRQSKSRRELNLGRVDAQI</sequence>
<evidence type="ECO:0000313" key="1">
    <source>
        <dbReference type="EMBL" id="KAJ7195340.1"/>
    </source>
</evidence>
<dbReference type="AlphaFoldDB" id="A0AAD6UVG9"/>
<proteinExistence type="predicted"/>
<gene>
    <name evidence="1" type="ORF">GGX14DRAFT_677109</name>
</gene>
<accession>A0AAD6UVG9</accession>
<organism evidence="1 2">
    <name type="scientific">Mycena pura</name>
    <dbReference type="NCBI Taxonomy" id="153505"/>
    <lineage>
        <taxon>Eukaryota</taxon>
        <taxon>Fungi</taxon>
        <taxon>Dikarya</taxon>
        <taxon>Basidiomycota</taxon>
        <taxon>Agaricomycotina</taxon>
        <taxon>Agaricomycetes</taxon>
        <taxon>Agaricomycetidae</taxon>
        <taxon>Agaricales</taxon>
        <taxon>Marasmiineae</taxon>
        <taxon>Mycenaceae</taxon>
        <taxon>Mycena</taxon>
    </lineage>
</organism>
<keyword evidence="2" id="KW-1185">Reference proteome</keyword>
<protein>
    <submittedName>
        <fullName evidence="1">Uncharacterized protein</fullName>
    </submittedName>
</protein>
<dbReference type="EMBL" id="JARJCW010000091">
    <property type="protein sequence ID" value="KAJ7195340.1"/>
    <property type="molecule type" value="Genomic_DNA"/>
</dbReference>
<name>A0AAD6UVG9_9AGAR</name>
<comment type="caution">
    <text evidence="1">The sequence shown here is derived from an EMBL/GenBank/DDBJ whole genome shotgun (WGS) entry which is preliminary data.</text>
</comment>